<feature type="transmembrane region" description="Helical" evidence="1">
    <location>
        <begin position="153"/>
        <end position="174"/>
    </location>
</feature>
<dbReference type="Proteomes" id="UP000772434">
    <property type="component" value="Unassembled WGS sequence"/>
</dbReference>
<feature type="domain" description="DUF6534" evidence="2">
    <location>
        <begin position="159"/>
        <end position="253"/>
    </location>
</feature>
<sequence length="347" mass="38569">MNYFLQGVLFVQVWLYYISFRDTDPRYIKITVFSCLLVEILSTILATTYVLYSIIVVGGMSFEITYVGFRVMGLLAGLVSTMVHACYSWRIHFLGGHRVIVIIILGLSALQCIMVSLSGFGAFQDKGDDGFLGLAIVLSASGSESSTVLAINAVWLTGTAICDIIIATTLLLLLRRTTDRFERAPATLDSNRLLARIEKVIGLAIDTGMITAIGATIELFVFITLRETLLPLILFFMLPKLYANSLMATLNARPPTTPGRRPLLRYDSVSLNSIEIVSESREKRPFNALSLSTFVNIRKPSTNRLTTTFKRNSILGLKHPNHQFSRFTRNAPVAQTLTHDATENFEV</sequence>
<dbReference type="PANTHER" id="PTHR40465">
    <property type="entry name" value="CHROMOSOME 1, WHOLE GENOME SHOTGUN SEQUENCE"/>
    <property type="match status" value="1"/>
</dbReference>
<dbReference type="PANTHER" id="PTHR40465:SF1">
    <property type="entry name" value="DUF6534 DOMAIN-CONTAINING PROTEIN"/>
    <property type="match status" value="1"/>
</dbReference>
<gene>
    <name evidence="3" type="ORF">BDP27DRAFT_13493</name>
</gene>
<dbReference type="OrthoDB" id="2681808at2759"/>
<evidence type="ECO:0000256" key="1">
    <source>
        <dbReference type="SAM" id="Phobius"/>
    </source>
</evidence>
<feature type="transmembrane region" description="Helical" evidence="1">
    <location>
        <begin position="67"/>
        <end position="87"/>
    </location>
</feature>
<proteinExistence type="predicted"/>
<evidence type="ECO:0000259" key="2">
    <source>
        <dbReference type="Pfam" id="PF20152"/>
    </source>
</evidence>
<feature type="transmembrane region" description="Helical" evidence="1">
    <location>
        <begin position="99"/>
        <end position="123"/>
    </location>
</feature>
<feature type="transmembrane region" description="Helical" evidence="1">
    <location>
        <begin position="30"/>
        <end position="55"/>
    </location>
</feature>
<dbReference type="Pfam" id="PF20152">
    <property type="entry name" value="DUF6534"/>
    <property type="match status" value="1"/>
</dbReference>
<protein>
    <recommendedName>
        <fullName evidence="2">DUF6534 domain-containing protein</fullName>
    </recommendedName>
</protein>
<keyword evidence="1" id="KW-0472">Membrane</keyword>
<dbReference type="InterPro" id="IPR045339">
    <property type="entry name" value="DUF6534"/>
</dbReference>
<keyword evidence="1" id="KW-0812">Transmembrane</keyword>
<comment type="caution">
    <text evidence="3">The sequence shown here is derived from an EMBL/GenBank/DDBJ whole genome shotgun (WGS) entry which is preliminary data.</text>
</comment>
<evidence type="ECO:0000313" key="4">
    <source>
        <dbReference type="Proteomes" id="UP000772434"/>
    </source>
</evidence>
<keyword evidence="4" id="KW-1185">Reference proteome</keyword>
<feature type="transmembrane region" description="Helical" evidence="1">
    <location>
        <begin position="200"/>
        <end position="223"/>
    </location>
</feature>
<accession>A0A9P5QBP4</accession>
<organism evidence="3 4">
    <name type="scientific">Rhodocollybia butyracea</name>
    <dbReference type="NCBI Taxonomy" id="206335"/>
    <lineage>
        <taxon>Eukaryota</taxon>
        <taxon>Fungi</taxon>
        <taxon>Dikarya</taxon>
        <taxon>Basidiomycota</taxon>
        <taxon>Agaricomycotina</taxon>
        <taxon>Agaricomycetes</taxon>
        <taxon>Agaricomycetidae</taxon>
        <taxon>Agaricales</taxon>
        <taxon>Marasmiineae</taxon>
        <taxon>Omphalotaceae</taxon>
        <taxon>Rhodocollybia</taxon>
    </lineage>
</organism>
<reference evidence="3" key="1">
    <citation type="submission" date="2020-11" db="EMBL/GenBank/DDBJ databases">
        <authorList>
            <consortium name="DOE Joint Genome Institute"/>
            <person name="Ahrendt S."/>
            <person name="Riley R."/>
            <person name="Andreopoulos W."/>
            <person name="Labutti K."/>
            <person name="Pangilinan J."/>
            <person name="Ruiz-Duenas F.J."/>
            <person name="Barrasa J.M."/>
            <person name="Sanchez-Garcia M."/>
            <person name="Camarero S."/>
            <person name="Miyauchi S."/>
            <person name="Serrano A."/>
            <person name="Linde D."/>
            <person name="Babiker R."/>
            <person name="Drula E."/>
            <person name="Ayuso-Fernandez I."/>
            <person name="Pacheco R."/>
            <person name="Padilla G."/>
            <person name="Ferreira P."/>
            <person name="Barriuso J."/>
            <person name="Kellner H."/>
            <person name="Castanera R."/>
            <person name="Alfaro M."/>
            <person name="Ramirez L."/>
            <person name="Pisabarro A.G."/>
            <person name="Kuo A."/>
            <person name="Tritt A."/>
            <person name="Lipzen A."/>
            <person name="He G."/>
            <person name="Yan M."/>
            <person name="Ng V."/>
            <person name="Cullen D."/>
            <person name="Martin F."/>
            <person name="Rosso M.-N."/>
            <person name="Henrissat B."/>
            <person name="Hibbett D."/>
            <person name="Martinez A.T."/>
            <person name="Grigoriev I.V."/>
        </authorList>
    </citation>
    <scope>NUCLEOTIDE SEQUENCE</scope>
    <source>
        <strain evidence="3">AH 40177</strain>
    </source>
</reference>
<evidence type="ECO:0000313" key="3">
    <source>
        <dbReference type="EMBL" id="KAF9078487.1"/>
    </source>
</evidence>
<dbReference type="AlphaFoldDB" id="A0A9P5QBP4"/>
<keyword evidence="1" id="KW-1133">Transmembrane helix</keyword>
<name>A0A9P5QBP4_9AGAR</name>
<dbReference type="EMBL" id="JADNRY010000001">
    <property type="protein sequence ID" value="KAF9078487.1"/>
    <property type="molecule type" value="Genomic_DNA"/>
</dbReference>